<dbReference type="EMBL" id="FWFL01000004">
    <property type="protein sequence ID" value="SLN39688.1"/>
    <property type="molecule type" value="Genomic_DNA"/>
</dbReference>
<organism evidence="2 3">
    <name type="scientific">Roseovarius litorisediminis</name>
    <dbReference type="NCBI Taxonomy" id="1312363"/>
    <lineage>
        <taxon>Bacteria</taxon>
        <taxon>Pseudomonadati</taxon>
        <taxon>Pseudomonadota</taxon>
        <taxon>Alphaproteobacteria</taxon>
        <taxon>Rhodobacterales</taxon>
        <taxon>Roseobacteraceae</taxon>
        <taxon>Roseovarius</taxon>
    </lineage>
</organism>
<sequence length="91" mass="10123">MWPKRRNAACAEDPKPQQEYEDLLKETLPDLRPLSKPAQPAQRPAPSRPMLQDDKIRRATAPVPPVPDFVISGLSRRVSNLDLPCGTLVAV</sequence>
<dbReference type="AlphaFoldDB" id="A0A1Y5SGM7"/>
<evidence type="ECO:0000256" key="1">
    <source>
        <dbReference type="SAM" id="MobiDB-lite"/>
    </source>
</evidence>
<name>A0A1Y5SGM7_9RHOB</name>
<evidence type="ECO:0000313" key="3">
    <source>
        <dbReference type="Proteomes" id="UP000193827"/>
    </source>
</evidence>
<accession>A0A1Y5SGM7</accession>
<feature type="compositionally biased region" description="Low complexity" evidence="1">
    <location>
        <begin position="37"/>
        <end position="49"/>
    </location>
</feature>
<evidence type="ECO:0000313" key="2">
    <source>
        <dbReference type="EMBL" id="SLN39688.1"/>
    </source>
</evidence>
<dbReference type="Proteomes" id="UP000193827">
    <property type="component" value="Unassembled WGS sequence"/>
</dbReference>
<feature type="region of interest" description="Disordered" evidence="1">
    <location>
        <begin position="28"/>
        <end position="68"/>
    </location>
</feature>
<reference evidence="2 3" key="1">
    <citation type="submission" date="2017-03" db="EMBL/GenBank/DDBJ databases">
        <authorList>
            <person name="Afonso C.L."/>
            <person name="Miller P.J."/>
            <person name="Scott M.A."/>
            <person name="Spackman E."/>
            <person name="Goraichik I."/>
            <person name="Dimitrov K.M."/>
            <person name="Suarez D.L."/>
            <person name="Swayne D.E."/>
        </authorList>
    </citation>
    <scope>NUCLEOTIDE SEQUENCE [LARGE SCALE GENOMIC DNA]</scope>
    <source>
        <strain evidence="2 3">CECT 8287</strain>
    </source>
</reference>
<proteinExistence type="predicted"/>
<protein>
    <submittedName>
        <fullName evidence="2">Uncharacterized protein</fullName>
    </submittedName>
</protein>
<keyword evidence="3" id="KW-1185">Reference proteome</keyword>
<gene>
    <name evidence="2" type="ORF">PEL8287_01952</name>
</gene>
<dbReference type="RefSeq" id="WP_139837759.1">
    <property type="nucleotide sequence ID" value="NZ_FWFL01000004.1"/>
</dbReference>